<feature type="region of interest" description="Disordered" evidence="1">
    <location>
        <begin position="48"/>
        <end position="72"/>
    </location>
</feature>
<proteinExistence type="predicted"/>
<evidence type="ECO:0000256" key="1">
    <source>
        <dbReference type="SAM" id="MobiDB-lite"/>
    </source>
</evidence>
<name>A0ABN7AKI0_9HEMI</name>
<reference evidence="2 3" key="1">
    <citation type="submission" date="2023-09" db="EMBL/GenBank/DDBJ databases">
        <title>Nesidiocoris tenuis whole genome shotgun sequence.</title>
        <authorList>
            <person name="Shibata T."/>
            <person name="Shimoda M."/>
            <person name="Kobayashi T."/>
            <person name="Uehara T."/>
        </authorList>
    </citation>
    <scope>NUCLEOTIDE SEQUENCE [LARGE SCALE GENOMIC DNA]</scope>
    <source>
        <strain evidence="2 3">Japan</strain>
    </source>
</reference>
<protein>
    <submittedName>
        <fullName evidence="2">Uncharacterized protein</fullName>
    </submittedName>
</protein>
<keyword evidence="3" id="KW-1185">Reference proteome</keyword>
<evidence type="ECO:0000313" key="3">
    <source>
        <dbReference type="Proteomes" id="UP001307889"/>
    </source>
</evidence>
<feature type="compositionally biased region" description="Polar residues" evidence="1">
    <location>
        <begin position="1"/>
        <end position="12"/>
    </location>
</feature>
<accession>A0ABN7AKI0</accession>
<evidence type="ECO:0000313" key="2">
    <source>
        <dbReference type="EMBL" id="BES91924.1"/>
    </source>
</evidence>
<dbReference type="EMBL" id="AP028911">
    <property type="protein sequence ID" value="BES91924.1"/>
    <property type="molecule type" value="Genomic_DNA"/>
</dbReference>
<dbReference type="Proteomes" id="UP001307889">
    <property type="component" value="Chromosome 3"/>
</dbReference>
<sequence length="72" mass="8148">MSTQAMVANNRWTGRGTAGESSSESVVRALTALRMDLDRIECSLAMKREAHRSQKQQKKSLPKISYFQSMRT</sequence>
<feature type="region of interest" description="Disordered" evidence="1">
    <location>
        <begin position="1"/>
        <end position="25"/>
    </location>
</feature>
<organism evidence="2 3">
    <name type="scientific">Nesidiocoris tenuis</name>
    <dbReference type="NCBI Taxonomy" id="355587"/>
    <lineage>
        <taxon>Eukaryota</taxon>
        <taxon>Metazoa</taxon>
        <taxon>Ecdysozoa</taxon>
        <taxon>Arthropoda</taxon>
        <taxon>Hexapoda</taxon>
        <taxon>Insecta</taxon>
        <taxon>Pterygota</taxon>
        <taxon>Neoptera</taxon>
        <taxon>Paraneoptera</taxon>
        <taxon>Hemiptera</taxon>
        <taxon>Heteroptera</taxon>
        <taxon>Panheteroptera</taxon>
        <taxon>Cimicomorpha</taxon>
        <taxon>Miridae</taxon>
        <taxon>Dicyphina</taxon>
        <taxon>Nesidiocoris</taxon>
    </lineage>
</organism>
<gene>
    <name evidence="2" type="ORF">NTJ_04732</name>
</gene>